<accession>A0A6N7PYU1</accession>
<comment type="caution">
    <text evidence="3">The sequence shown here is derived from an EMBL/GenBank/DDBJ whole genome shotgun (WGS) entry which is preliminary data.</text>
</comment>
<feature type="chain" id="PRO_5026728989" description="Outer membrane beta-barrel protein" evidence="2">
    <location>
        <begin position="28"/>
        <end position="301"/>
    </location>
</feature>
<protein>
    <recommendedName>
        <fullName evidence="5">Outer membrane beta-barrel protein</fullName>
    </recommendedName>
</protein>
<keyword evidence="2" id="KW-0732">Signal</keyword>
<feature type="compositionally biased region" description="Basic and acidic residues" evidence="1">
    <location>
        <begin position="46"/>
        <end position="68"/>
    </location>
</feature>
<gene>
    <name evidence="3" type="ORF">GF068_25225</name>
</gene>
<evidence type="ECO:0000313" key="3">
    <source>
        <dbReference type="EMBL" id="MRG95194.1"/>
    </source>
</evidence>
<name>A0A6N7PYU1_9BACT</name>
<keyword evidence="4" id="KW-1185">Reference proteome</keyword>
<evidence type="ECO:0008006" key="5">
    <source>
        <dbReference type="Google" id="ProtNLM"/>
    </source>
</evidence>
<evidence type="ECO:0000313" key="4">
    <source>
        <dbReference type="Proteomes" id="UP000440224"/>
    </source>
</evidence>
<feature type="region of interest" description="Disordered" evidence="1">
    <location>
        <begin position="28"/>
        <end position="77"/>
    </location>
</feature>
<reference evidence="3 4" key="1">
    <citation type="submission" date="2019-10" db="EMBL/GenBank/DDBJ databases">
        <title>A soil myxobacterium in the family Polyangiaceae.</title>
        <authorList>
            <person name="Li Y."/>
            <person name="Wang J."/>
        </authorList>
    </citation>
    <scope>NUCLEOTIDE SEQUENCE [LARGE SCALE GENOMIC DNA]</scope>
    <source>
        <strain evidence="3 4">DSM 14734</strain>
    </source>
</reference>
<feature type="signal peptide" evidence="2">
    <location>
        <begin position="1"/>
        <end position="27"/>
    </location>
</feature>
<dbReference type="OrthoDB" id="5506973at2"/>
<proteinExistence type="predicted"/>
<sequence>MSRKALLSPVALLTLGASLFVAGSTFAQPSEDGFDKDPEDTMAAKANDKEEAKAGDEMPGEKEKKAEDGGASGIWDTKEDPTKAYRYVGVRYRHAIVPKAILNIFTDGGATVHVPMGGLEFGTRRDRLEYIFSLSYADYSSGEMLFKGKGQPDISYERVRSDLAVIFGKVEILYEVPLDDRSRFSLLFGGGVGIGGVIGNLYRTQVYPGSGNDPAVPSQWNDCTSFGVPNGAYCEVDNGHFGDYSEPSWASGGSLPLVFPWIAIPQVSFRYKPMKMLQARADLGFAISSGVYFGASIDYIL</sequence>
<evidence type="ECO:0000256" key="2">
    <source>
        <dbReference type="SAM" id="SignalP"/>
    </source>
</evidence>
<dbReference type="AlphaFoldDB" id="A0A6N7PYU1"/>
<organism evidence="3 4">
    <name type="scientific">Polyangium spumosum</name>
    <dbReference type="NCBI Taxonomy" id="889282"/>
    <lineage>
        <taxon>Bacteria</taxon>
        <taxon>Pseudomonadati</taxon>
        <taxon>Myxococcota</taxon>
        <taxon>Polyangia</taxon>
        <taxon>Polyangiales</taxon>
        <taxon>Polyangiaceae</taxon>
        <taxon>Polyangium</taxon>
    </lineage>
</organism>
<dbReference type="EMBL" id="WJIE01000007">
    <property type="protein sequence ID" value="MRG95194.1"/>
    <property type="molecule type" value="Genomic_DNA"/>
</dbReference>
<dbReference type="RefSeq" id="WP_153822017.1">
    <property type="nucleotide sequence ID" value="NZ_WJIE01000007.1"/>
</dbReference>
<dbReference type="Proteomes" id="UP000440224">
    <property type="component" value="Unassembled WGS sequence"/>
</dbReference>
<evidence type="ECO:0000256" key="1">
    <source>
        <dbReference type="SAM" id="MobiDB-lite"/>
    </source>
</evidence>